<feature type="chain" id="PRO_5023046007" evidence="5">
    <location>
        <begin position="21"/>
        <end position="268"/>
    </location>
</feature>
<dbReference type="SUPFAM" id="SSF52833">
    <property type="entry name" value="Thioredoxin-like"/>
    <property type="match status" value="1"/>
</dbReference>
<evidence type="ECO:0000259" key="6">
    <source>
        <dbReference type="PROSITE" id="PS51352"/>
    </source>
</evidence>
<organism evidence="7 8">
    <name type="scientific">Phaeodactylibacter luteus</name>
    <dbReference type="NCBI Taxonomy" id="1564516"/>
    <lineage>
        <taxon>Bacteria</taxon>
        <taxon>Pseudomonadati</taxon>
        <taxon>Bacteroidota</taxon>
        <taxon>Saprospiria</taxon>
        <taxon>Saprospirales</taxon>
        <taxon>Haliscomenobacteraceae</taxon>
        <taxon>Phaeodactylibacter</taxon>
    </lineage>
</organism>
<keyword evidence="2" id="KW-0201">Cytochrome c-type biogenesis</keyword>
<feature type="domain" description="Thioredoxin" evidence="6">
    <location>
        <begin position="122"/>
        <end position="266"/>
    </location>
</feature>
<dbReference type="CDD" id="cd02966">
    <property type="entry name" value="TlpA_like_family"/>
    <property type="match status" value="1"/>
</dbReference>
<dbReference type="InterPro" id="IPR050553">
    <property type="entry name" value="Thioredoxin_ResA/DsbE_sf"/>
</dbReference>
<dbReference type="PANTHER" id="PTHR42852:SF6">
    <property type="entry name" value="THIOL:DISULFIDE INTERCHANGE PROTEIN DSBE"/>
    <property type="match status" value="1"/>
</dbReference>
<keyword evidence="4" id="KW-0676">Redox-active center</keyword>
<dbReference type="PANTHER" id="PTHR42852">
    <property type="entry name" value="THIOL:DISULFIDE INTERCHANGE PROTEIN DSBE"/>
    <property type="match status" value="1"/>
</dbReference>
<evidence type="ECO:0000313" key="8">
    <source>
        <dbReference type="Proteomes" id="UP000321580"/>
    </source>
</evidence>
<dbReference type="InterPro" id="IPR013766">
    <property type="entry name" value="Thioredoxin_domain"/>
</dbReference>
<dbReference type="Proteomes" id="UP000321580">
    <property type="component" value="Unassembled WGS sequence"/>
</dbReference>
<comment type="caution">
    <text evidence="7">The sequence shown here is derived from an EMBL/GenBank/DDBJ whole genome shotgun (WGS) entry which is preliminary data.</text>
</comment>
<evidence type="ECO:0000256" key="1">
    <source>
        <dbReference type="ARBA" id="ARBA00004196"/>
    </source>
</evidence>
<dbReference type="GO" id="GO:0017004">
    <property type="term" value="P:cytochrome complex assembly"/>
    <property type="evidence" value="ECO:0007669"/>
    <property type="project" value="UniProtKB-KW"/>
</dbReference>
<dbReference type="PROSITE" id="PS51352">
    <property type="entry name" value="THIOREDOXIN_2"/>
    <property type="match status" value="1"/>
</dbReference>
<feature type="signal peptide" evidence="5">
    <location>
        <begin position="1"/>
        <end position="20"/>
    </location>
</feature>
<dbReference type="EMBL" id="VOOR01000009">
    <property type="protein sequence ID" value="TXB65569.1"/>
    <property type="molecule type" value="Genomic_DNA"/>
</dbReference>
<evidence type="ECO:0000313" key="7">
    <source>
        <dbReference type="EMBL" id="TXB65569.1"/>
    </source>
</evidence>
<protein>
    <submittedName>
        <fullName evidence="7">TlpA family protein disulfide reductase</fullName>
    </submittedName>
</protein>
<dbReference type="GO" id="GO:0030313">
    <property type="term" value="C:cell envelope"/>
    <property type="evidence" value="ECO:0007669"/>
    <property type="project" value="UniProtKB-SubCell"/>
</dbReference>
<dbReference type="InterPro" id="IPR036249">
    <property type="entry name" value="Thioredoxin-like_sf"/>
</dbReference>
<gene>
    <name evidence="7" type="ORF">FRY97_06200</name>
</gene>
<evidence type="ECO:0000256" key="5">
    <source>
        <dbReference type="SAM" id="SignalP"/>
    </source>
</evidence>
<proteinExistence type="predicted"/>
<accession>A0A5C6RU77</accession>
<dbReference type="OrthoDB" id="6399635at2"/>
<dbReference type="PROSITE" id="PS51257">
    <property type="entry name" value="PROKAR_LIPOPROTEIN"/>
    <property type="match status" value="1"/>
</dbReference>
<reference evidence="7 8" key="1">
    <citation type="submission" date="2019-08" db="EMBL/GenBank/DDBJ databases">
        <title>Genome of Phaeodactylibacter luteus.</title>
        <authorList>
            <person name="Bowman J.P."/>
        </authorList>
    </citation>
    <scope>NUCLEOTIDE SEQUENCE [LARGE SCALE GENOMIC DNA]</scope>
    <source>
        <strain evidence="7 8">KCTC 42180</strain>
    </source>
</reference>
<name>A0A5C6RU77_9BACT</name>
<dbReference type="InterPro" id="IPR013740">
    <property type="entry name" value="Redoxin"/>
</dbReference>
<keyword evidence="8" id="KW-1185">Reference proteome</keyword>
<dbReference type="Gene3D" id="3.40.30.10">
    <property type="entry name" value="Glutaredoxin"/>
    <property type="match status" value="1"/>
</dbReference>
<dbReference type="GO" id="GO:0016491">
    <property type="term" value="F:oxidoreductase activity"/>
    <property type="evidence" value="ECO:0007669"/>
    <property type="project" value="InterPro"/>
</dbReference>
<dbReference type="Pfam" id="PF08534">
    <property type="entry name" value="Redoxin"/>
    <property type="match status" value="1"/>
</dbReference>
<dbReference type="RefSeq" id="WP_147166578.1">
    <property type="nucleotide sequence ID" value="NZ_VOOR01000009.1"/>
</dbReference>
<dbReference type="AlphaFoldDB" id="A0A5C6RU77"/>
<evidence type="ECO:0000256" key="4">
    <source>
        <dbReference type="ARBA" id="ARBA00023284"/>
    </source>
</evidence>
<comment type="subcellular location">
    <subcellularLocation>
        <location evidence="1">Cell envelope</location>
    </subcellularLocation>
</comment>
<sequence length="268" mass="29780">MRTCTLIFIIISIGSCAPRAQQTAALALPQQLAAWAEAFPPPQEAGGIRPFFDFVDAQLADTLASLQYRAALLKLILEQEAGWEAYSRAVTPGEIAMIDFQLGKANPYRGQYEAPLQRFYETRQLAKAFDFTALNTAGDTVRISDFGAHVLYLDTWASWCPPCMQQLPYLHELAEAYADQPGFLIVTLSFDRSLKAWRKALSRQPAHPNIVPLFIPGGMSSDYSDLYAVSALPDYALLGRRLRVIDMEAGKPGSSHLREQINQALREP</sequence>
<keyword evidence="3" id="KW-1015">Disulfide bond</keyword>
<keyword evidence="5" id="KW-0732">Signal</keyword>
<evidence type="ECO:0000256" key="2">
    <source>
        <dbReference type="ARBA" id="ARBA00022748"/>
    </source>
</evidence>
<evidence type="ECO:0000256" key="3">
    <source>
        <dbReference type="ARBA" id="ARBA00023157"/>
    </source>
</evidence>